<accession>A0ABR0TQI2</accession>
<reference evidence="1 2" key="1">
    <citation type="submission" date="2023-11" db="EMBL/GenBank/DDBJ databases">
        <title>Draft genome sequence and annotation of the polyextremotolerant black yeast-like fungus Aureobasidium pullulans NRRL 62042.</title>
        <authorList>
            <person name="Dielentheis-Frenken M.R.E."/>
            <person name="Wibberg D."/>
            <person name="Blank L.M."/>
            <person name="Tiso T."/>
        </authorList>
    </citation>
    <scope>NUCLEOTIDE SEQUENCE [LARGE SCALE GENOMIC DNA]</scope>
    <source>
        <strain evidence="1 2">NRRL 62042</strain>
    </source>
</reference>
<sequence>MALGFVDAIGLIGTGLGIIQFGLDNFVPDQQEAKGTIVGIKSGEGQGASDTLGGEITKVYAYSSKNEQLGTADGQTMAGNGDYLTFTVDQDVPGTQGQYIGIQNGDDATCIAWITVKMYDNSIDGAWTGDIGRFCGQTWFESQEVAGQLDDGTLYRPSCTWLDANHDNDIISASLKFATNAYGSETSQITLDQDACASTVFAVDEGEITDAPADPSLPKRETLLPRARLPWMEKKLIISDIASHSAVNLCNSQTSWGPDFVSSTEGKLCDMATKTLYTLCSKEQVDGCVKIDTEPTDGASQTASVASQRLSVAKRTVKGILKSYEQTAVWAGDD</sequence>
<protein>
    <submittedName>
        <fullName evidence="1">Uncharacterized protein</fullName>
    </submittedName>
</protein>
<evidence type="ECO:0000313" key="2">
    <source>
        <dbReference type="Proteomes" id="UP001341245"/>
    </source>
</evidence>
<dbReference type="EMBL" id="JASGXD010000004">
    <property type="protein sequence ID" value="KAK6006582.1"/>
    <property type="molecule type" value="Genomic_DNA"/>
</dbReference>
<comment type="caution">
    <text evidence="1">The sequence shown here is derived from an EMBL/GenBank/DDBJ whole genome shotgun (WGS) entry which is preliminary data.</text>
</comment>
<proteinExistence type="predicted"/>
<dbReference type="Proteomes" id="UP001341245">
    <property type="component" value="Unassembled WGS sequence"/>
</dbReference>
<name>A0ABR0TQI2_AURPU</name>
<evidence type="ECO:0000313" key="1">
    <source>
        <dbReference type="EMBL" id="KAK6006582.1"/>
    </source>
</evidence>
<organism evidence="1 2">
    <name type="scientific">Aureobasidium pullulans</name>
    <name type="common">Black yeast</name>
    <name type="synonym">Pullularia pullulans</name>
    <dbReference type="NCBI Taxonomy" id="5580"/>
    <lineage>
        <taxon>Eukaryota</taxon>
        <taxon>Fungi</taxon>
        <taxon>Dikarya</taxon>
        <taxon>Ascomycota</taxon>
        <taxon>Pezizomycotina</taxon>
        <taxon>Dothideomycetes</taxon>
        <taxon>Dothideomycetidae</taxon>
        <taxon>Dothideales</taxon>
        <taxon>Saccotheciaceae</taxon>
        <taxon>Aureobasidium</taxon>
    </lineage>
</organism>
<gene>
    <name evidence="1" type="ORF">QM012_006992</name>
</gene>
<keyword evidence="2" id="KW-1185">Reference proteome</keyword>